<protein>
    <recommendedName>
        <fullName evidence="2">Putative restriction endonuclease domain-containing protein</fullName>
    </recommendedName>
</protein>
<dbReference type="InterPro" id="IPR008538">
    <property type="entry name" value="Uma2"/>
</dbReference>
<evidence type="ECO:0000313" key="3">
    <source>
        <dbReference type="EMBL" id="MYD90886.1"/>
    </source>
</evidence>
<comment type="caution">
    <text evidence="3">The sequence shown here is derived from an EMBL/GenBank/DDBJ whole genome shotgun (WGS) entry which is preliminary data.</text>
</comment>
<dbReference type="SUPFAM" id="SSF52980">
    <property type="entry name" value="Restriction endonuclease-like"/>
    <property type="match status" value="1"/>
</dbReference>
<name>A0A6B1DV52_9CHLR</name>
<organism evidence="3">
    <name type="scientific">Caldilineaceae bacterium SB0662_bin_9</name>
    <dbReference type="NCBI Taxonomy" id="2605258"/>
    <lineage>
        <taxon>Bacteria</taxon>
        <taxon>Bacillati</taxon>
        <taxon>Chloroflexota</taxon>
        <taxon>Caldilineae</taxon>
        <taxon>Caldilineales</taxon>
        <taxon>Caldilineaceae</taxon>
    </lineage>
</organism>
<feature type="compositionally biased region" description="Basic and acidic residues" evidence="1">
    <location>
        <begin position="274"/>
        <end position="291"/>
    </location>
</feature>
<dbReference type="AlphaFoldDB" id="A0A6B1DV52"/>
<dbReference type="InterPro" id="IPR012296">
    <property type="entry name" value="Nuclease_put_TT1808"/>
</dbReference>
<dbReference type="InterPro" id="IPR011335">
    <property type="entry name" value="Restrct_endonuc-II-like"/>
</dbReference>
<gene>
    <name evidence="3" type="ORF">F4Y08_11210</name>
</gene>
<feature type="domain" description="Putative restriction endonuclease" evidence="2">
    <location>
        <begin position="156"/>
        <end position="256"/>
    </location>
</feature>
<evidence type="ECO:0000259" key="2">
    <source>
        <dbReference type="Pfam" id="PF05685"/>
    </source>
</evidence>
<dbReference type="Pfam" id="PF05685">
    <property type="entry name" value="Uma2"/>
    <property type="match status" value="1"/>
</dbReference>
<proteinExistence type="predicted"/>
<accession>A0A6B1DV52</accession>
<sequence>MDIAGVAVRERPPATRTHDRDTVPAIDIADPDMTQDARRARAAWRREHLAEWQRELETLCHFDPEFIYDPAHEYDQESTTDPDYDADGIHFVEFDADGVVRPLEKRARKVQERGADTASDMLADTGLEGDYERLVRFRPETIEHANQATRASHPVRKGVRPDMLVRAALFASERERFMPDGVLRLDLGAPVPPLVLEVVSEGSAERDLNYKRYLYAAAGMSEYLVYDLGGKRWPGSARALLMYRLEGGSYRQAPVADEYRSTVFNTRVRIMPDARERSEEQRGVPEEDRSPPRFQWWDPDTERWRDRESDRERLGEQRGIRLGQVHILIQALDAFLPDLNDADRERIVEAWSADGIPDDMLSRIMGAGQTPDEWASILDVS</sequence>
<dbReference type="EMBL" id="VXPY01000079">
    <property type="protein sequence ID" value="MYD90886.1"/>
    <property type="molecule type" value="Genomic_DNA"/>
</dbReference>
<reference evidence="3" key="1">
    <citation type="submission" date="2019-09" db="EMBL/GenBank/DDBJ databases">
        <title>Characterisation of the sponge microbiome using genome-centric metagenomics.</title>
        <authorList>
            <person name="Engelberts J.P."/>
            <person name="Robbins S.J."/>
            <person name="De Goeij J.M."/>
            <person name="Aranda M."/>
            <person name="Bell S.C."/>
            <person name="Webster N.S."/>
        </authorList>
    </citation>
    <scope>NUCLEOTIDE SEQUENCE</scope>
    <source>
        <strain evidence="3">SB0662_bin_9</strain>
    </source>
</reference>
<dbReference type="Gene3D" id="3.90.1570.10">
    <property type="entry name" value="tt1808, chain A"/>
    <property type="match status" value="1"/>
</dbReference>
<evidence type="ECO:0000256" key="1">
    <source>
        <dbReference type="SAM" id="MobiDB-lite"/>
    </source>
</evidence>
<feature type="region of interest" description="Disordered" evidence="1">
    <location>
        <begin position="274"/>
        <end position="298"/>
    </location>
</feature>